<dbReference type="NCBIfam" id="TIGR00573">
    <property type="entry name" value="dnaq"/>
    <property type="match status" value="1"/>
</dbReference>
<protein>
    <submittedName>
        <fullName evidence="5">Exonuclease, DNA polymerase III, epsilon subunit family</fullName>
        <ecNumber evidence="5">2.7.7.7</ecNumber>
    </submittedName>
</protein>
<dbReference type="InterPro" id="IPR036397">
    <property type="entry name" value="RNaseH_sf"/>
</dbReference>
<organism evidence="5 6">
    <name type="scientific">Schinkia azotoformans MEV2011</name>
    <dbReference type="NCBI Taxonomy" id="1348973"/>
    <lineage>
        <taxon>Bacteria</taxon>
        <taxon>Bacillati</taxon>
        <taxon>Bacillota</taxon>
        <taxon>Bacilli</taxon>
        <taxon>Bacillales</taxon>
        <taxon>Bacillaceae</taxon>
        <taxon>Calidifontibacillus/Schinkia group</taxon>
        <taxon>Schinkia</taxon>
    </lineage>
</organism>
<dbReference type="Gene3D" id="3.30.420.10">
    <property type="entry name" value="Ribonuclease H-like superfamily/Ribonuclease H"/>
    <property type="match status" value="1"/>
</dbReference>
<reference evidence="5 6" key="1">
    <citation type="submission" date="2014-04" db="EMBL/GenBank/DDBJ databases">
        <title>Draft genome sequence of Bacillus azotoformans MEV2011, a (co-) denitrifying strain unable to grow in the presence of oxygen.</title>
        <authorList>
            <person name="Nielsen M."/>
            <person name="Schreiber L."/>
            <person name="Finster K."/>
            <person name="Schramm A."/>
        </authorList>
    </citation>
    <scope>NUCLEOTIDE SEQUENCE [LARGE SCALE GENOMIC DNA]</scope>
    <source>
        <strain evidence="5 6">MEV2011</strain>
    </source>
</reference>
<feature type="domain" description="Exonuclease" evidence="4">
    <location>
        <begin position="26"/>
        <end position="198"/>
    </location>
</feature>
<keyword evidence="1" id="KW-0540">Nuclease</keyword>
<dbReference type="RefSeq" id="WP_035195967.1">
    <property type="nucleotide sequence ID" value="NZ_JJRY01000009.1"/>
</dbReference>
<dbReference type="GO" id="GO:0008408">
    <property type="term" value="F:3'-5' exonuclease activity"/>
    <property type="evidence" value="ECO:0007669"/>
    <property type="project" value="TreeGrafter"/>
</dbReference>
<dbReference type="PATRIC" id="fig|1348973.3.peg.2553"/>
<keyword evidence="5" id="KW-0808">Transferase</keyword>
<dbReference type="PANTHER" id="PTHR30231">
    <property type="entry name" value="DNA POLYMERASE III SUBUNIT EPSILON"/>
    <property type="match status" value="1"/>
</dbReference>
<dbReference type="GO" id="GO:0003677">
    <property type="term" value="F:DNA binding"/>
    <property type="evidence" value="ECO:0007669"/>
    <property type="project" value="InterPro"/>
</dbReference>
<gene>
    <name evidence="5" type="ORF">M670_02636</name>
</gene>
<dbReference type="EC" id="2.7.7.7" evidence="5"/>
<dbReference type="GO" id="GO:0003887">
    <property type="term" value="F:DNA-directed DNA polymerase activity"/>
    <property type="evidence" value="ECO:0007669"/>
    <property type="project" value="UniProtKB-EC"/>
</dbReference>
<dbReference type="CDD" id="cd06127">
    <property type="entry name" value="DEDDh"/>
    <property type="match status" value="1"/>
</dbReference>
<sequence length="220" mass="25143">MFWLKKSMSCPLDDNLPLSTPIEELSFTIFDTETTGFQVATTDRLLEIGAVQMKGFEVLEKNTFQTFVKPNRDIPKIITELTGITEEKVKAAPESIDAITAYFDFIEQNKSAALVGHYVAFDEMVLRHEIRRAKQVLKKPKLIDTLNVIGLLSPSWDMRDLERYAMAFGTRIYPRHSALGDALTTAYLFSELLQQFVDRGYKTWGDLLLYSDVESRSHSF</sequence>
<dbReference type="FunFam" id="3.30.420.10:FF:000045">
    <property type="entry name" value="3'-5' exonuclease DinG"/>
    <property type="match status" value="1"/>
</dbReference>
<dbReference type="EMBL" id="JJRY01000009">
    <property type="protein sequence ID" value="KEF38216.1"/>
    <property type="molecule type" value="Genomic_DNA"/>
</dbReference>
<dbReference type="OrthoDB" id="9776650at2"/>
<dbReference type="InterPro" id="IPR012337">
    <property type="entry name" value="RNaseH-like_sf"/>
</dbReference>
<dbReference type="GO" id="GO:0045004">
    <property type="term" value="P:DNA replication proofreading"/>
    <property type="evidence" value="ECO:0007669"/>
    <property type="project" value="TreeGrafter"/>
</dbReference>
<evidence type="ECO:0000256" key="2">
    <source>
        <dbReference type="ARBA" id="ARBA00022801"/>
    </source>
</evidence>
<dbReference type="AlphaFoldDB" id="A0A072NL90"/>
<evidence type="ECO:0000256" key="3">
    <source>
        <dbReference type="ARBA" id="ARBA00022839"/>
    </source>
</evidence>
<evidence type="ECO:0000313" key="6">
    <source>
        <dbReference type="Proteomes" id="UP000027936"/>
    </source>
</evidence>
<evidence type="ECO:0000259" key="4">
    <source>
        <dbReference type="SMART" id="SM00479"/>
    </source>
</evidence>
<dbReference type="SUPFAM" id="SSF53098">
    <property type="entry name" value="Ribonuclease H-like"/>
    <property type="match status" value="1"/>
</dbReference>
<dbReference type="Pfam" id="PF00929">
    <property type="entry name" value="RNase_T"/>
    <property type="match status" value="1"/>
</dbReference>
<accession>A0A072NL90</accession>
<keyword evidence="3 5" id="KW-0269">Exonuclease</keyword>
<comment type="caution">
    <text evidence="5">The sequence shown here is derived from an EMBL/GenBank/DDBJ whole genome shotgun (WGS) entry which is preliminary data.</text>
</comment>
<evidence type="ECO:0000256" key="1">
    <source>
        <dbReference type="ARBA" id="ARBA00022722"/>
    </source>
</evidence>
<proteinExistence type="predicted"/>
<evidence type="ECO:0000313" key="5">
    <source>
        <dbReference type="EMBL" id="KEF38216.1"/>
    </source>
</evidence>
<dbReference type="SMART" id="SM00479">
    <property type="entry name" value="EXOIII"/>
    <property type="match status" value="1"/>
</dbReference>
<dbReference type="GO" id="GO:0005829">
    <property type="term" value="C:cytosol"/>
    <property type="evidence" value="ECO:0007669"/>
    <property type="project" value="TreeGrafter"/>
</dbReference>
<dbReference type="Proteomes" id="UP000027936">
    <property type="component" value="Unassembled WGS sequence"/>
</dbReference>
<dbReference type="InterPro" id="IPR013520">
    <property type="entry name" value="Ribonucl_H"/>
</dbReference>
<keyword evidence="2" id="KW-0378">Hydrolase</keyword>
<dbReference type="InterPro" id="IPR006054">
    <property type="entry name" value="DnaQ"/>
</dbReference>
<dbReference type="PANTHER" id="PTHR30231:SF41">
    <property type="entry name" value="DNA POLYMERASE III SUBUNIT EPSILON"/>
    <property type="match status" value="1"/>
</dbReference>
<name>A0A072NL90_SCHAZ</name>
<keyword evidence="5" id="KW-0548">Nucleotidyltransferase</keyword>